<accession>A0AAV0VJK7</accession>
<dbReference type="Proteomes" id="UP001160148">
    <property type="component" value="Unassembled WGS sequence"/>
</dbReference>
<gene>
    <name evidence="1" type="ORF">MEUPH1_LOCUS987</name>
</gene>
<name>A0AAV0VJK7_9HEMI</name>
<evidence type="ECO:0000313" key="2">
    <source>
        <dbReference type="Proteomes" id="UP001160148"/>
    </source>
</evidence>
<organism evidence="1 2">
    <name type="scientific">Macrosiphum euphorbiae</name>
    <name type="common">potato aphid</name>
    <dbReference type="NCBI Taxonomy" id="13131"/>
    <lineage>
        <taxon>Eukaryota</taxon>
        <taxon>Metazoa</taxon>
        <taxon>Ecdysozoa</taxon>
        <taxon>Arthropoda</taxon>
        <taxon>Hexapoda</taxon>
        <taxon>Insecta</taxon>
        <taxon>Pterygota</taxon>
        <taxon>Neoptera</taxon>
        <taxon>Paraneoptera</taxon>
        <taxon>Hemiptera</taxon>
        <taxon>Sternorrhyncha</taxon>
        <taxon>Aphidomorpha</taxon>
        <taxon>Aphidoidea</taxon>
        <taxon>Aphididae</taxon>
        <taxon>Macrosiphini</taxon>
        <taxon>Macrosiphum</taxon>
    </lineage>
</organism>
<dbReference type="EMBL" id="CARXXK010000001">
    <property type="protein sequence ID" value="CAI6343765.1"/>
    <property type="molecule type" value="Genomic_DNA"/>
</dbReference>
<proteinExistence type="predicted"/>
<reference evidence="1 2" key="1">
    <citation type="submission" date="2023-01" db="EMBL/GenBank/DDBJ databases">
        <authorList>
            <person name="Whitehead M."/>
        </authorList>
    </citation>
    <scope>NUCLEOTIDE SEQUENCE [LARGE SCALE GENOMIC DNA]</scope>
</reference>
<evidence type="ECO:0000313" key="1">
    <source>
        <dbReference type="EMBL" id="CAI6343765.1"/>
    </source>
</evidence>
<sequence length="228" mass="25056">MMSSIAITPMNLNNGREGCYYAASPLTKPYFSMPNRMLMTPETAETKIQAPSARTVPTKSKSLSELNVAVPVTCVDLEDTDAAILDQVVTTNTVKTGSRSFIMSSIITLNDMDLDEAKSRESFYAASRLTKVNFSMANIMSMTSETTIQVLSATINPNGVENPDRIKFRDVGHLCETAGYRCCKNGPGGNHEHGQIYKGRSFWKRTKKFFRLLVVPSNCCCAIVDAAI</sequence>
<protein>
    <submittedName>
        <fullName evidence="1">Uncharacterized protein</fullName>
    </submittedName>
</protein>
<keyword evidence="2" id="KW-1185">Reference proteome</keyword>
<dbReference type="AlphaFoldDB" id="A0AAV0VJK7"/>
<comment type="caution">
    <text evidence="1">The sequence shown here is derived from an EMBL/GenBank/DDBJ whole genome shotgun (WGS) entry which is preliminary data.</text>
</comment>